<comment type="function">
    <text evidence="9">As part of the replication protein A (RPA/RP-A), a single-stranded DNA-binding heterotrimeric complex, may play an essential role in DNA replication, recombination and repair. Binds and stabilizes single-stranded DNA intermediates, preventing complementary DNA reannealing and recruiting different proteins involved in DNA metabolism.</text>
</comment>
<evidence type="ECO:0000256" key="6">
    <source>
        <dbReference type="ARBA" id="ARBA00022833"/>
    </source>
</evidence>
<dbReference type="InterPro" id="IPR031657">
    <property type="entry name" value="REPA_OB_2"/>
</dbReference>
<dbReference type="Pfam" id="PF08646">
    <property type="entry name" value="Rep_fac-A_C"/>
    <property type="match status" value="1"/>
</dbReference>
<comment type="subunit">
    <text evidence="9">Component of the heterotrimeric canonical replication protein A complex (RPA).</text>
</comment>
<feature type="domain" description="Replication factor-A protein 1 N-terminal" evidence="13">
    <location>
        <begin position="29"/>
        <end position="132"/>
    </location>
</feature>
<feature type="compositionally biased region" description="Low complexity" evidence="11">
    <location>
        <begin position="207"/>
        <end position="218"/>
    </location>
</feature>
<keyword evidence="8 9" id="KW-0539">Nucleus</keyword>
<dbReference type="Pfam" id="PF16900">
    <property type="entry name" value="REPA_OB_2"/>
    <property type="match status" value="1"/>
</dbReference>
<sequence>MSDFQQAPPAQTAQQPLVEVAPQLPPHALSAGTLRAIAAAGPESNSAAGEVTLQVLSIKKVAQNTAQAASQERFRLLLSDGINTMQAMVATQQNDHLRSGAVTKNGVIKITKYVCNSLSSKKILIIIHFDNLTPFHSGYLMVGNPSSLDENAPAAAPAAQPAQQPIPGMQQQPAAAPMAGFVSSHQQLQQQHQQPASYGGRGGNMPYGGTSAGAQTQQGPPAAIFPIKSLNPYQNKWTIKARVINKSDVRTWNKNGREGRLFSFTLADESGEIRVTGFNDSVNLFYERLQEGQVYLVSKASIKAANRMFNNTGNDYEMTIETGTVIELCEDSGSVPQMKLNTLELARLMEVEKDANVDVIAVVRECGPIGEIVTKAGKSLKKRELIIVDESGFSVRLTLWGRQAETFEHSDNPVICIKGARVGDFGGRSLSVSMGSTLSVNPPMNEAYRLRGWYDSKGSSMDFRTFSGGAGSSSSGSSRGEIKTISQIRDENLGMGEKASCICAFPDYVRIRASIAFLRKENLWYPACPNEACKNKKVVEMGSEWRCERCNNSYPRPNYRYIMSLSVTDYTGQTWLQAFNETAEKLIGKTANEMNELREQNEAAFNAIIEEALFKQYTMVVRAKAENYQDENKVRLSLQELIPIDHVSASREMIETITAILGRI</sequence>
<dbReference type="InterPro" id="IPR013955">
    <property type="entry name" value="Rep_factor-A_C"/>
</dbReference>
<evidence type="ECO:0000313" key="16">
    <source>
        <dbReference type="EMBL" id="KAL2913642.1"/>
    </source>
</evidence>
<evidence type="ECO:0000259" key="15">
    <source>
        <dbReference type="Pfam" id="PF16900"/>
    </source>
</evidence>
<evidence type="ECO:0000313" key="17">
    <source>
        <dbReference type="Proteomes" id="UP001527925"/>
    </source>
</evidence>
<evidence type="ECO:0000256" key="8">
    <source>
        <dbReference type="ARBA" id="ARBA00023242"/>
    </source>
</evidence>
<dbReference type="InterPro" id="IPR047192">
    <property type="entry name" value="Euk_RPA1_DBD_C"/>
</dbReference>
<evidence type="ECO:0000256" key="9">
    <source>
        <dbReference type="RuleBase" id="RU364130"/>
    </source>
</evidence>
<dbReference type="InterPro" id="IPR012340">
    <property type="entry name" value="NA-bd_OB-fold"/>
</dbReference>
<evidence type="ECO:0000259" key="14">
    <source>
        <dbReference type="Pfam" id="PF08646"/>
    </source>
</evidence>
<feature type="region of interest" description="Disordered" evidence="11">
    <location>
        <begin position="150"/>
        <end position="170"/>
    </location>
</feature>
<dbReference type="Gene3D" id="2.40.50.140">
    <property type="entry name" value="Nucleic acid-binding proteins"/>
    <property type="match status" value="4"/>
</dbReference>
<dbReference type="PANTHER" id="PTHR47165">
    <property type="entry name" value="OS03G0429900 PROTEIN"/>
    <property type="match status" value="1"/>
</dbReference>
<keyword evidence="7 9" id="KW-0238">DNA-binding</keyword>
<dbReference type="InterPro" id="IPR007199">
    <property type="entry name" value="Rep_factor-A_N"/>
</dbReference>
<comment type="similarity">
    <text evidence="2 9">Belongs to the replication factor A protein 1 family.</text>
</comment>
<keyword evidence="5 9" id="KW-0863">Zinc-finger</keyword>
<comment type="subcellular location">
    <subcellularLocation>
        <location evidence="1 9">Nucleus</location>
    </subcellularLocation>
</comment>
<evidence type="ECO:0000259" key="13">
    <source>
        <dbReference type="Pfam" id="PF04057"/>
    </source>
</evidence>
<evidence type="ECO:0000256" key="2">
    <source>
        <dbReference type="ARBA" id="ARBA00005690"/>
    </source>
</evidence>
<reference evidence="16 17" key="1">
    <citation type="submission" date="2023-09" db="EMBL/GenBank/DDBJ databases">
        <title>Pangenome analysis of Batrachochytrium dendrobatidis and related Chytrids.</title>
        <authorList>
            <person name="Yacoub M.N."/>
            <person name="Stajich J.E."/>
            <person name="James T.Y."/>
        </authorList>
    </citation>
    <scope>NUCLEOTIDE SEQUENCE [LARGE SCALE GENOMIC DNA]</scope>
    <source>
        <strain evidence="16 17">JEL0888</strain>
    </source>
</reference>
<evidence type="ECO:0000259" key="12">
    <source>
        <dbReference type="Pfam" id="PF01336"/>
    </source>
</evidence>
<dbReference type="Pfam" id="PF04057">
    <property type="entry name" value="Rep-A_N"/>
    <property type="match status" value="1"/>
</dbReference>
<protein>
    <recommendedName>
        <fullName evidence="9">Replication protein A subunit</fullName>
    </recommendedName>
</protein>
<evidence type="ECO:0000256" key="7">
    <source>
        <dbReference type="ARBA" id="ARBA00023125"/>
    </source>
</evidence>
<comment type="caution">
    <text evidence="16">The sequence shown here is derived from an EMBL/GenBank/DDBJ whole genome shotgun (WGS) entry which is preliminary data.</text>
</comment>
<dbReference type="InterPro" id="IPR004365">
    <property type="entry name" value="NA-bd_OB_tRNA"/>
</dbReference>
<keyword evidence="6 9" id="KW-0862">Zinc</keyword>
<feature type="compositionally biased region" description="Low complexity" evidence="11">
    <location>
        <begin position="152"/>
        <end position="170"/>
    </location>
</feature>
<feature type="domain" description="OB" evidence="12">
    <location>
        <begin position="237"/>
        <end position="322"/>
    </location>
</feature>
<keyword evidence="17" id="KW-1185">Reference proteome</keyword>
<proteinExistence type="inferred from homology"/>
<evidence type="ECO:0000256" key="10">
    <source>
        <dbReference type="SAM" id="Coils"/>
    </source>
</evidence>
<feature type="coiled-coil region" evidence="10">
    <location>
        <begin position="580"/>
        <end position="607"/>
    </location>
</feature>
<feature type="region of interest" description="Disordered" evidence="11">
    <location>
        <begin position="194"/>
        <end position="218"/>
    </location>
</feature>
<organism evidence="16 17">
    <name type="scientific">Polyrhizophydium stewartii</name>
    <dbReference type="NCBI Taxonomy" id="2732419"/>
    <lineage>
        <taxon>Eukaryota</taxon>
        <taxon>Fungi</taxon>
        <taxon>Fungi incertae sedis</taxon>
        <taxon>Chytridiomycota</taxon>
        <taxon>Chytridiomycota incertae sedis</taxon>
        <taxon>Chytridiomycetes</taxon>
        <taxon>Rhizophydiales</taxon>
        <taxon>Rhizophydiales incertae sedis</taxon>
        <taxon>Polyrhizophydium</taxon>
    </lineage>
</organism>
<dbReference type="CDD" id="cd04474">
    <property type="entry name" value="RPA1_DBD_A"/>
    <property type="match status" value="1"/>
</dbReference>
<gene>
    <name evidence="16" type="primary">RFA1</name>
    <name evidence="16" type="ORF">HK105_206802</name>
</gene>
<name>A0ABR4N2A7_9FUNG</name>
<evidence type="ECO:0000256" key="5">
    <source>
        <dbReference type="ARBA" id="ARBA00022771"/>
    </source>
</evidence>
<accession>A0ABR4N2A7</accession>
<dbReference type="InterPro" id="IPR004591">
    <property type="entry name" value="Rfa1"/>
</dbReference>
<dbReference type="NCBIfam" id="TIGR00617">
    <property type="entry name" value="rpa1"/>
    <property type="match status" value="1"/>
</dbReference>
<dbReference type="CDD" id="cd04475">
    <property type="entry name" value="RPA1_DBD_B"/>
    <property type="match status" value="1"/>
</dbReference>
<evidence type="ECO:0000256" key="11">
    <source>
        <dbReference type="SAM" id="MobiDB-lite"/>
    </source>
</evidence>
<keyword evidence="4 9" id="KW-0479">Metal-binding</keyword>
<evidence type="ECO:0000256" key="3">
    <source>
        <dbReference type="ARBA" id="ARBA00022705"/>
    </source>
</evidence>
<evidence type="ECO:0000256" key="1">
    <source>
        <dbReference type="ARBA" id="ARBA00004123"/>
    </source>
</evidence>
<feature type="domain" description="Replication protein A OB" evidence="15">
    <location>
        <begin position="346"/>
        <end position="441"/>
    </location>
</feature>
<dbReference type="Proteomes" id="UP001527925">
    <property type="component" value="Unassembled WGS sequence"/>
</dbReference>
<dbReference type="EMBL" id="JADGIZ020000043">
    <property type="protein sequence ID" value="KAL2913642.1"/>
    <property type="molecule type" value="Genomic_DNA"/>
</dbReference>
<dbReference type="SUPFAM" id="SSF50249">
    <property type="entry name" value="Nucleic acid-binding proteins"/>
    <property type="match status" value="4"/>
</dbReference>
<dbReference type="PANTHER" id="PTHR47165:SF4">
    <property type="entry name" value="OS03G0429900 PROTEIN"/>
    <property type="match status" value="1"/>
</dbReference>
<keyword evidence="10" id="KW-0175">Coiled coil</keyword>
<dbReference type="Pfam" id="PF01336">
    <property type="entry name" value="tRNA_anti-codon"/>
    <property type="match status" value="1"/>
</dbReference>
<feature type="domain" description="Replication factor A C-terminal" evidence="14">
    <location>
        <begin position="508"/>
        <end position="652"/>
    </location>
</feature>
<evidence type="ECO:0000256" key="4">
    <source>
        <dbReference type="ARBA" id="ARBA00022723"/>
    </source>
</evidence>
<keyword evidence="3 9" id="KW-0235">DNA replication</keyword>
<dbReference type="CDD" id="cd04476">
    <property type="entry name" value="RPA1_DBD_C"/>
    <property type="match status" value="1"/>
</dbReference>
<dbReference type="CDD" id="cd04477">
    <property type="entry name" value="RPA1N"/>
    <property type="match status" value="1"/>
</dbReference>